<feature type="region of interest" description="Disordered" evidence="2">
    <location>
        <begin position="34"/>
        <end position="75"/>
    </location>
</feature>
<dbReference type="InterPro" id="IPR001810">
    <property type="entry name" value="F-box_dom"/>
</dbReference>
<feature type="compositionally biased region" description="Basic and acidic residues" evidence="2">
    <location>
        <begin position="62"/>
        <end position="75"/>
    </location>
</feature>
<protein>
    <recommendedName>
        <fullName evidence="3">Cytochrome b5 heme-binding domain-containing protein</fullName>
    </recommendedName>
</protein>
<evidence type="ECO:0000313" key="5">
    <source>
        <dbReference type="Proteomes" id="UP000310189"/>
    </source>
</evidence>
<proteinExistence type="inferred from homology"/>
<evidence type="ECO:0000256" key="1">
    <source>
        <dbReference type="ARBA" id="ARBA00038357"/>
    </source>
</evidence>
<dbReference type="AlphaFoldDB" id="A0A4T0FRB6"/>
<dbReference type="SUPFAM" id="SSF55856">
    <property type="entry name" value="Cytochrome b5-like heme/steroid binding domain"/>
    <property type="match status" value="1"/>
</dbReference>
<dbReference type="InterPro" id="IPR050577">
    <property type="entry name" value="MAPR/NEUFC/NENF-like"/>
</dbReference>
<dbReference type="InterPro" id="IPR036400">
    <property type="entry name" value="Cyt_B5-like_heme/steroid_sf"/>
</dbReference>
<name>A0A4T0FRB6_9BASI</name>
<dbReference type="GO" id="GO:0012505">
    <property type="term" value="C:endomembrane system"/>
    <property type="evidence" value="ECO:0007669"/>
    <property type="project" value="TreeGrafter"/>
</dbReference>
<feature type="domain" description="Cytochrome b5 heme-binding" evidence="3">
    <location>
        <begin position="343"/>
        <end position="439"/>
    </location>
</feature>
<keyword evidence="5" id="KW-1185">Reference proteome</keyword>
<feature type="compositionally biased region" description="Basic residues" evidence="2">
    <location>
        <begin position="457"/>
        <end position="467"/>
    </location>
</feature>
<dbReference type="Pfam" id="PF00173">
    <property type="entry name" value="Cyt-b5"/>
    <property type="match status" value="1"/>
</dbReference>
<dbReference type="Gene3D" id="3.10.120.10">
    <property type="entry name" value="Cytochrome b5-like heme/steroid binding domain"/>
    <property type="match status" value="1"/>
</dbReference>
<dbReference type="InterPro" id="IPR036047">
    <property type="entry name" value="F-box-like_dom_sf"/>
</dbReference>
<dbReference type="SUPFAM" id="SSF57783">
    <property type="entry name" value="Zinc beta-ribbon"/>
    <property type="match status" value="2"/>
</dbReference>
<evidence type="ECO:0000259" key="3">
    <source>
        <dbReference type="SMART" id="SM01117"/>
    </source>
</evidence>
<dbReference type="InterPro" id="IPR001199">
    <property type="entry name" value="Cyt_B5-like_heme/steroid-bd"/>
</dbReference>
<dbReference type="CDD" id="cd09917">
    <property type="entry name" value="F-box_SF"/>
    <property type="match status" value="1"/>
</dbReference>
<dbReference type="Pfam" id="PF12937">
    <property type="entry name" value="F-box-like"/>
    <property type="match status" value="1"/>
</dbReference>
<sequence>MSHLASLTPHFMMDSQKKHADEFWKLFHKAKIHSNAGSEDGDDDVVSVYTGSGISTPNRRRDRSEEREKGPERDPMKVFTHDISTNIFRRLSQQDLKQCHRVSRRWRKSQVINYIWFEIYRQRFFDGETTSSLQGKWTRRESRQDWKLQYKSANRRPFESAVVEQLERTVTPSQMRESEWAAQANRAPPTKNEQREEYKQLKGRKPRNKGVRGENASRGIRDESGLINFYGQEDRERRVLLFACRNCNFEEGAIEARVYRNDLMRQSKEEAGVTQDLGRDPTLPRTSIECPKCSTNQVVFFQDQSKPIYATLAIFIFDDLWLGYQGRYRNLKTYLPRPPQRSFSVDELAQYDGRDGRDIYLAIDGLVFDVTANPRIYGPGGMYHAAVAKDAARAFVTNCFKDQPTNDLRGLTDKELDQIKGWQSFFDNNKKYNLIGTVDSPPIDPDSPIPEDCGFKTKTKKTSNKEL</sequence>
<gene>
    <name evidence="4" type="ORF">E3P99_01219</name>
</gene>
<comment type="caution">
    <text evidence="4">The sequence shown here is derived from an EMBL/GenBank/DDBJ whole genome shotgun (WGS) entry which is preliminary data.</text>
</comment>
<dbReference type="Gene3D" id="1.20.1280.50">
    <property type="match status" value="1"/>
</dbReference>
<evidence type="ECO:0000313" key="4">
    <source>
        <dbReference type="EMBL" id="TIA91059.1"/>
    </source>
</evidence>
<reference evidence="4 5" key="1">
    <citation type="submission" date="2019-03" db="EMBL/GenBank/DDBJ databases">
        <title>Sequencing 23 genomes of Wallemia ichthyophaga.</title>
        <authorList>
            <person name="Gostincar C."/>
        </authorList>
    </citation>
    <scope>NUCLEOTIDE SEQUENCE [LARGE SCALE GENOMIC DNA]</scope>
    <source>
        <strain evidence="4 5">EXF-5753</strain>
    </source>
</reference>
<dbReference type="Proteomes" id="UP000310189">
    <property type="component" value="Unassembled WGS sequence"/>
</dbReference>
<dbReference type="SMART" id="SM01117">
    <property type="entry name" value="Cyt-b5"/>
    <property type="match status" value="1"/>
</dbReference>
<dbReference type="PANTHER" id="PTHR10281:SF76">
    <property type="entry name" value="CALCUTTA CUP-RELATED"/>
    <property type="match status" value="1"/>
</dbReference>
<organism evidence="4 5">
    <name type="scientific">Wallemia hederae</name>
    <dbReference type="NCBI Taxonomy" id="1540922"/>
    <lineage>
        <taxon>Eukaryota</taxon>
        <taxon>Fungi</taxon>
        <taxon>Dikarya</taxon>
        <taxon>Basidiomycota</taxon>
        <taxon>Wallemiomycotina</taxon>
        <taxon>Wallemiomycetes</taxon>
        <taxon>Wallemiales</taxon>
        <taxon>Wallemiaceae</taxon>
        <taxon>Wallemia</taxon>
    </lineage>
</organism>
<dbReference type="PANTHER" id="PTHR10281">
    <property type="entry name" value="MEMBRANE-ASSOCIATED PROGESTERONE RECEPTOR COMPONENT-RELATED"/>
    <property type="match status" value="1"/>
</dbReference>
<accession>A0A4T0FRB6</accession>
<dbReference type="GO" id="GO:0016020">
    <property type="term" value="C:membrane"/>
    <property type="evidence" value="ECO:0007669"/>
    <property type="project" value="TreeGrafter"/>
</dbReference>
<dbReference type="Gene3D" id="2.20.25.10">
    <property type="match status" value="2"/>
</dbReference>
<dbReference type="SUPFAM" id="SSF81383">
    <property type="entry name" value="F-box domain"/>
    <property type="match status" value="1"/>
</dbReference>
<feature type="compositionally biased region" description="Basic residues" evidence="2">
    <location>
        <begin position="201"/>
        <end position="210"/>
    </location>
</feature>
<feature type="region of interest" description="Disordered" evidence="2">
    <location>
        <begin position="173"/>
        <end position="216"/>
    </location>
</feature>
<comment type="similarity">
    <text evidence="1">Belongs to the cytochrome b5 family. MAPR subfamily.</text>
</comment>
<dbReference type="OrthoDB" id="10257697at2759"/>
<evidence type="ECO:0000256" key="2">
    <source>
        <dbReference type="SAM" id="MobiDB-lite"/>
    </source>
</evidence>
<dbReference type="EMBL" id="SPNW01000014">
    <property type="protein sequence ID" value="TIA91059.1"/>
    <property type="molecule type" value="Genomic_DNA"/>
</dbReference>
<feature type="region of interest" description="Disordered" evidence="2">
    <location>
        <begin position="439"/>
        <end position="467"/>
    </location>
</feature>